<dbReference type="EMBL" id="FUYE01000001">
    <property type="protein sequence ID" value="SKA76017.1"/>
    <property type="molecule type" value="Genomic_DNA"/>
</dbReference>
<dbReference type="Gene3D" id="1.20.1560.10">
    <property type="entry name" value="ABC transporter type 1, transmembrane domain"/>
    <property type="match status" value="1"/>
</dbReference>
<feature type="domain" description="ABC transmembrane type-1" evidence="9">
    <location>
        <begin position="189"/>
        <end position="451"/>
    </location>
</feature>
<dbReference type="PROSITE" id="PS50929">
    <property type="entry name" value="ABC_TM1F"/>
    <property type="match status" value="1"/>
</dbReference>
<dbReference type="GO" id="GO:0016887">
    <property type="term" value="F:ATP hydrolysis activity"/>
    <property type="evidence" value="ECO:0007669"/>
    <property type="project" value="InterPro"/>
</dbReference>
<dbReference type="SUPFAM" id="SSF52540">
    <property type="entry name" value="P-loop containing nucleoside triphosphate hydrolases"/>
    <property type="match status" value="1"/>
</dbReference>
<organism evidence="10 11">
    <name type="scientific">Prosthecobacter debontii</name>
    <dbReference type="NCBI Taxonomy" id="48467"/>
    <lineage>
        <taxon>Bacteria</taxon>
        <taxon>Pseudomonadati</taxon>
        <taxon>Verrucomicrobiota</taxon>
        <taxon>Verrucomicrobiia</taxon>
        <taxon>Verrucomicrobiales</taxon>
        <taxon>Verrucomicrobiaceae</taxon>
        <taxon>Prosthecobacter</taxon>
    </lineage>
</organism>
<protein>
    <submittedName>
        <fullName evidence="10">ABC-type bacteriocin/lantibiotic exporter, contains an N-terminal double-glycine peptidase domain</fullName>
    </submittedName>
</protein>
<evidence type="ECO:0000259" key="8">
    <source>
        <dbReference type="PROSITE" id="PS50893"/>
    </source>
</evidence>
<dbReference type="PANTHER" id="PTHR43394:SF4">
    <property type="entry name" value="TOXIN SECRETION ABC TRANSPORTER ATP-BINDING PROTEIN"/>
    <property type="match status" value="1"/>
</dbReference>
<dbReference type="OrthoDB" id="311344at2"/>
<dbReference type="Proteomes" id="UP000190774">
    <property type="component" value="Unassembled WGS sequence"/>
</dbReference>
<keyword evidence="5 7" id="KW-1133">Transmembrane helix</keyword>
<keyword evidence="3" id="KW-0547">Nucleotide-binding</keyword>
<gene>
    <name evidence="10" type="ORF">SAMN02745166_00110</name>
</gene>
<evidence type="ECO:0000256" key="3">
    <source>
        <dbReference type="ARBA" id="ARBA00022741"/>
    </source>
</evidence>
<feature type="domain" description="ABC transporter" evidence="8">
    <location>
        <begin position="505"/>
        <end position="728"/>
    </location>
</feature>
<evidence type="ECO:0000313" key="10">
    <source>
        <dbReference type="EMBL" id="SKA76017.1"/>
    </source>
</evidence>
<evidence type="ECO:0000256" key="5">
    <source>
        <dbReference type="ARBA" id="ARBA00022989"/>
    </source>
</evidence>
<keyword evidence="11" id="KW-1185">Reference proteome</keyword>
<keyword evidence="6 7" id="KW-0472">Membrane</keyword>
<dbReference type="GO" id="GO:0005524">
    <property type="term" value="F:ATP binding"/>
    <property type="evidence" value="ECO:0007669"/>
    <property type="project" value="UniProtKB-KW"/>
</dbReference>
<sequence length="729" mass="80578">MSATPFAISIPLLARLAAITGCEFDPQRADTAVRNAMRVDTEPLALLARAAAEVHMQVSPARMPLAELLWHANHEAPVVLWSEPENRWFIITFTGWFSLRVADQEHLFQHSTLSRAELVRKLGLKTANDTVEGGIVHAERLAQGMSARKLMGQSDHGKGHGIGHDHHHPEISPAKRFLRLLKAERQDIFTLLVFSFFSGILYLAAPLAVDTVVSSLAFGGQSQPYIQALAFVVLALFAALSLQAIVSGFQYYVSDIIQRRIFVRTASDLSYRLPRVKAEALDEVHAPELVNRFLDVVTAQKSTALLLLDGVNLVFGSLIGMVLLALYHPLMLAFVVVLLVLIAVSMWLLGKGAVSTSIAESRVKYDVVNWFEEIAAFPFVFKGPGGYQMAYERANQLATQYLQCRSKHFRVVMRQIIALLALSVFAAAILLILGGWLVISQQMTLGQLVASELIMASIVVAMAKMGKKLEAWYDAMAAMDKLGHIFDLETEREDGEQPAPRKEGVEVTASSLSFGYHEPLFQDLSFTVKPGTHAVIVGPHGSGTSSMLDLLFGLRRPTEGHVSIDGLDLRSWYLEALRESVMLLRRDEIVDGTVIENLRLGSMHVGLDEIRAALEKVGLLSVLLRRPEGLNLRLKIGGAPLSSNQRTRLLLARALVQQPRLLLIDELFDSLDKESFNSLTKAILDPDLPWTVILATRDRDVTAQCQQVIELRPNHPRDDTGRLSTHSAS</sequence>
<dbReference type="InterPro" id="IPR003439">
    <property type="entry name" value="ABC_transporter-like_ATP-bd"/>
</dbReference>
<dbReference type="GO" id="GO:0015421">
    <property type="term" value="F:ABC-type oligopeptide transporter activity"/>
    <property type="evidence" value="ECO:0007669"/>
    <property type="project" value="TreeGrafter"/>
</dbReference>
<dbReference type="STRING" id="48467.SAMN02745166_00110"/>
<evidence type="ECO:0000256" key="7">
    <source>
        <dbReference type="SAM" id="Phobius"/>
    </source>
</evidence>
<reference evidence="11" key="1">
    <citation type="submission" date="2017-02" db="EMBL/GenBank/DDBJ databases">
        <authorList>
            <person name="Varghese N."/>
            <person name="Submissions S."/>
        </authorList>
    </citation>
    <scope>NUCLEOTIDE SEQUENCE [LARGE SCALE GENOMIC DNA]</scope>
    <source>
        <strain evidence="11">ATCC 700200</strain>
    </source>
</reference>
<dbReference type="AlphaFoldDB" id="A0A1T4WFP8"/>
<comment type="subcellular location">
    <subcellularLocation>
        <location evidence="1">Cell membrane</location>
        <topology evidence="1">Multi-pass membrane protein</topology>
    </subcellularLocation>
</comment>
<dbReference type="SMART" id="SM00382">
    <property type="entry name" value="AAA"/>
    <property type="match status" value="1"/>
</dbReference>
<feature type="transmembrane region" description="Helical" evidence="7">
    <location>
        <begin position="188"/>
        <end position="209"/>
    </location>
</feature>
<dbReference type="Pfam" id="PF00664">
    <property type="entry name" value="ABC_membrane"/>
    <property type="match status" value="1"/>
</dbReference>
<dbReference type="InterPro" id="IPR003593">
    <property type="entry name" value="AAA+_ATPase"/>
</dbReference>
<evidence type="ECO:0000256" key="2">
    <source>
        <dbReference type="ARBA" id="ARBA00022692"/>
    </source>
</evidence>
<dbReference type="InterPro" id="IPR036640">
    <property type="entry name" value="ABC1_TM_sf"/>
</dbReference>
<feature type="transmembrane region" description="Helical" evidence="7">
    <location>
        <begin position="330"/>
        <end position="349"/>
    </location>
</feature>
<name>A0A1T4WFP8_9BACT</name>
<dbReference type="InterPro" id="IPR039421">
    <property type="entry name" value="Type_1_exporter"/>
</dbReference>
<proteinExistence type="predicted"/>
<feature type="transmembrane region" description="Helical" evidence="7">
    <location>
        <begin position="304"/>
        <end position="324"/>
    </location>
</feature>
<dbReference type="RefSeq" id="WP_078811352.1">
    <property type="nucleotide sequence ID" value="NZ_FUYE01000001.1"/>
</dbReference>
<dbReference type="InterPro" id="IPR011527">
    <property type="entry name" value="ABC1_TM_dom"/>
</dbReference>
<evidence type="ECO:0000256" key="6">
    <source>
        <dbReference type="ARBA" id="ARBA00023136"/>
    </source>
</evidence>
<dbReference type="SUPFAM" id="SSF90123">
    <property type="entry name" value="ABC transporter transmembrane region"/>
    <property type="match status" value="1"/>
</dbReference>
<feature type="transmembrane region" description="Helical" evidence="7">
    <location>
        <begin position="229"/>
        <end position="253"/>
    </location>
</feature>
<dbReference type="Gene3D" id="3.40.50.300">
    <property type="entry name" value="P-loop containing nucleotide triphosphate hydrolases"/>
    <property type="match status" value="1"/>
</dbReference>
<dbReference type="Pfam" id="PF00005">
    <property type="entry name" value="ABC_tran"/>
    <property type="match status" value="1"/>
</dbReference>
<dbReference type="GO" id="GO:0005886">
    <property type="term" value="C:plasma membrane"/>
    <property type="evidence" value="ECO:0007669"/>
    <property type="project" value="UniProtKB-SubCell"/>
</dbReference>
<evidence type="ECO:0000259" key="9">
    <source>
        <dbReference type="PROSITE" id="PS50929"/>
    </source>
</evidence>
<feature type="transmembrane region" description="Helical" evidence="7">
    <location>
        <begin position="416"/>
        <end position="439"/>
    </location>
</feature>
<keyword evidence="2 7" id="KW-0812">Transmembrane</keyword>
<dbReference type="PROSITE" id="PS50893">
    <property type="entry name" value="ABC_TRANSPORTER_2"/>
    <property type="match status" value="1"/>
</dbReference>
<dbReference type="PANTHER" id="PTHR43394">
    <property type="entry name" value="ATP-DEPENDENT PERMEASE MDL1, MITOCHONDRIAL"/>
    <property type="match status" value="1"/>
</dbReference>
<evidence type="ECO:0000313" key="11">
    <source>
        <dbReference type="Proteomes" id="UP000190774"/>
    </source>
</evidence>
<evidence type="ECO:0000256" key="4">
    <source>
        <dbReference type="ARBA" id="ARBA00022840"/>
    </source>
</evidence>
<evidence type="ECO:0000256" key="1">
    <source>
        <dbReference type="ARBA" id="ARBA00004651"/>
    </source>
</evidence>
<accession>A0A1T4WFP8</accession>
<keyword evidence="4" id="KW-0067">ATP-binding</keyword>
<dbReference type="InterPro" id="IPR027417">
    <property type="entry name" value="P-loop_NTPase"/>
</dbReference>